<gene>
    <name evidence="1" type="ORF">I4F81_007617</name>
</gene>
<name>A0ACC3C4J9_PYRYE</name>
<sequence length="274" mass="30097">MIRLSNLPTLPEPPFSPPLFHPQATMGFLTRASLLVALAAAVLGSATAQRRQVIRASGSSAADIADAFERFSKALGGEDNGSGPPAGSGRRSINWDADAVPFAMPFDFFNTQVPRGAVFRTRGRQFRVSNPPPVQRVVDNRFTSLNRRLALQLKPFSAPRLFTPLRNNKFSVRFQVPGKPWLRATTRGFGAVFLDVDRPRLTTLTFYNRRGQVLRTVFAQAAPGGLSFVGAVWPKAVVARVRVKLGNRVVTSSEWGKWDVVVCDDFVYGEPVKA</sequence>
<dbReference type="EMBL" id="CM020619">
    <property type="protein sequence ID" value="KAK1865082.1"/>
    <property type="molecule type" value="Genomic_DNA"/>
</dbReference>
<comment type="caution">
    <text evidence="1">The sequence shown here is derived from an EMBL/GenBank/DDBJ whole genome shotgun (WGS) entry which is preliminary data.</text>
</comment>
<accession>A0ACC3C4J9</accession>
<evidence type="ECO:0000313" key="1">
    <source>
        <dbReference type="EMBL" id="KAK1865082.1"/>
    </source>
</evidence>
<evidence type="ECO:0000313" key="2">
    <source>
        <dbReference type="Proteomes" id="UP000798662"/>
    </source>
</evidence>
<reference evidence="1" key="1">
    <citation type="submission" date="2019-11" db="EMBL/GenBank/DDBJ databases">
        <title>Nori genome reveals adaptations in red seaweeds to the harsh intertidal environment.</title>
        <authorList>
            <person name="Wang D."/>
            <person name="Mao Y."/>
        </authorList>
    </citation>
    <scope>NUCLEOTIDE SEQUENCE</scope>
    <source>
        <tissue evidence="1">Gametophyte</tissue>
    </source>
</reference>
<proteinExistence type="predicted"/>
<keyword evidence="2" id="KW-1185">Reference proteome</keyword>
<organism evidence="1 2">
    <name type="scientific">Pyropia yezoensis</name>
    <name type="common">Susabi-nori</name>
    <name type="synonym">Porphyra yezoensis</name>
    <dbReference type="NCBI Taxonomy" id="2788"/>
    <lineage>
        <taxon>Eukaryota</taxon>
        <taxon>Rhodophyta</taxon>
        <taxon>Bangiophyceae</taxon>
        <taxon>Bangiales</taxon>
        <taxon>Bangiaceae</taxon>
        <taxon>Pyropia</taxon>
    </lineage>
</organism>
<protein>
    <submittedName>
        <fullName evidence="1">Uncharacterized protein</fullName>
    </submittedName>
</protein>
<dbReference type="Proteomes" id="UP000798662">
    <property type="component" value="Chromosome 2"/>
</dbReference>